<dbReference type="Proteomes" id="UP000244956">
    <property type="component" value="Unassembled WGS sequence"/>
</dbReference>
<dbReference type="GO" id="GO:0003727">
    <property type="term" value="F:single-stranded RNA binding"/>
    <property type="evidence" value="ECO:0007669"/>
    <property type="project" value="InterPro"/>
</dbReference>
<evidence type="ECO:0000256" key="3">
    <source>
        <dbReference type="ARBA" id="ARBA00023125"/>
    </source>
</evidence>
<evidence type="ECO:0000259" key="6">
    <source>
        <dbReference type="SMART" id="SM00363"/>
    </source>
</evidence>
<dbReference type="Pfam" id="PF01479">
    <property type="entry name" value="S4"/>
    <property type="match status" value="1"/>
</dbReference>
<keyword evidence="2 4" id="KW-0694">RNA-binding</keyword>
<evidence type="ECO:0000256" key="1">
    <source>
        <dbReference type="ARBA" id="ARBA00008396"/>
    </source>
</evidence>
<proteinExistence type="inferred from homology"/>
<reference evidence="7 8" key="1">
    <citation type="submission" date="2018-05" db="EMBL/GenBank/DDBJ databases">
        <title>Marinilabilia rubrum sp. nov., isolated from saltern sediment.</title>
        <authorList>
            <person name="Zhang R."/>
        </authorList>
    </citation>
    <scope>NUCLEOTIDE SEQUENCE [LARGE SCALE GENOMIC DNA]</scope>
    <source>
        <strain evidence="7 8">WTE16</strain>
    </source>
</reference>
<keyword evidence="3" id="KW-0238">DNA-binding</keyword>
<dbReference type="OrthoDB" id="9797176at2"/>
<keyword evidence="8" id="KW-1185">Reference proteome</keyword>
<dbReference type="PROSITE" id="PS50889">
    <property type="entry name" value="S4"/>
    <property type="match status" value="1"/>
</dbReference>
<dbReference type="SMART" id="SM00363">
    <property type="entry name" value="S4"/>
    <property type="match status" value="1"/>
</dbReference>
<sequence>MNKTESVRIDKFLWAVRLFKTRSVAAEACKKGRVTMDDQPVKSSRLIRRGDEISIKVPPAQKTFKVLDLFEKRMGAKLVPGYIKDITPQEELDLLDMARMTQKMNRPKGTGRPTKKDRRDLDQLNNQGWDFFE</sequence>
<comment type="caution">
    <text evidence="7">The sequence shown here is derived from an EMBL/GenBank/DDBJ whole genome shotgun (WGS) entry which is preliminary data.</text>
</comment>
<dbReference type="InterPro" id="IPR025708">
    <property type="entry name" value="HSP15"/>
</dbReference>
<protein>
    <submittedName>
        <fullName evidence="7">RNA-binding protein</fullName>
    </submittedName>
</protein>
<dbReference type="PIRSF" id="PIRSF016821">
    <property type="entry name" value="HSP15"/>
    <property type="match status" value="1"/>
</dbReference>
<organism evidence="7 8">
    <name type="scientific">Marinilabilia rubra</name>
    <dbReference type="NCBI Taxonomy" id="2162893"/>
    <lineage>
        <taxon>Bacteria</taxon>
        <taxon>Pseudomonadati</taxon>
        <taxon>Bacteroidota</taxon>
        <taxon>Bacteroidia</taxon>
        <taxon>Marinilabiliales</taxon>
        <taxon>Marinilabiliaceae</taxon>
        <taxon>Marinilabilia</taxon>
    </lineage>
</organism>
<evidence type="ECO:0000256" key="4">
    <source>
        <dbReference type="PROSITE-ProRule" id="PRU00182"/>
    </source>
</evidence>
<dbReference type="InterPro" id="IPR036986">
    <property type="entry name" value="S4_RNA-bd_sf"/>
</dbReference>
<dbReference type="GO" id="GO:0003677">
    <property type="term" value="F:DNA binding"/>
    <property type="evidence" value="ECO:0007669"/>
    <property type="project" value="UniProtKB-KW"/>
</dbReference>
<evidence type="ECO:0000313" key="8">
    <source>
        <dbReference type="Proteomes" id="UP000244956"/>
    </source>
</evidence>
<dbReference type="CDD" id="cd00165">
    <property type="entry name" value="S4"/>
    <property type="match status" value="1"/>
</dbReference>
<dbReference type="EMBL" id="QEWP01000005">
    <property type="protein sequence ID" value="PWD99851.1"/>
    <property type="molecule type" value="Genomic_DNA"/>
</dbReference>
<dbReference type="GO" id="GO:0043023">
    <property type="term" value="F:ribosomal large subunit binding"/>
    <property type="evidence" value="ECO:0007669"/>
    <property type="project" value="InterPro"/>
</dbReference>
<gene>
    <name evidence="7" type="ORF">DDZ16_08120</name>
</gene>
<evidence type="ECO:0000256" key="2">
    <source>
        <dbReference type="ARBA" id="ARBA00022884"/>
    </source>
</evidence>
<dbReference type="Gene3D" id="3.10.290.10">
    <property type="entry name" value="RNA-binding S4 domain"/>
    <property type="match status" value="1"/>
</dbReference>
<dbReference type="RefSeq" id="WP_109263952.1">
    <property type="nucleotide sequence ID" value="NZ_QEWP01000005.1"/>
</dbReference>
<comment type="similarity">
    <text evidence="1">Belongs to the HSP15 family.</text>
</comment>
<feature type="region of interest" description="Disordered" evidence="5">
    <location>
        <begin position="102"/>
        <end position="133"/>
    </location>
</feature>
<dbReference type="SUPFAM" id="SSF55174">
    <property type="entry name" value="Alpha-L RNA-binding motif"/>
    <property type="match status" value="1"/>
</dbReference>
<feature type="domain" description="RNA-binding S4" evidence="6">
    <location>
        <begin position="7"/>
        <end position="64"/>
    </location>
</feature>
<name>A0A2U2B9U9_9BACT</name>
<dbReference type="InterPro" id="IPR002942">
    <property type="entry name" value="S4_RNA-bd"/>
</dbReference>
<dbReference type="AlphaFoldDB" id="A0A2U2B9U9"/>
<dbReference type="GO" id="GO:0034605">
    <property type="term" value="P:cellular response to heat"/>
    <property type="evidence" value="ECO:0007669"/>
    <property type="project" value="InterPro"/>
</dbReference>
<accession>A0A2U2B9U9</accession>
<evidence type="ECO:0000313" key="7">
    <source>
        <dbReference type="EMBL" id="PWD99851.1"/>
    </source>
</evidence>
<feature type="compositionally biased region" description="Polar residues" evidence="5">
    <location>
        <begin position="123"/>
        <end position="133"/>
    </location>
</feature>
<evidence type="ECO:0000256" key="5">
    <source>
        <dbReference type="SAM" id="MobiDB-lite"/>
    </source>
</evidence>